<accession>A0A8J3FR73</accession>
<evidence type="ECO:0000313" key="2">
    <source>
        <dbReference type="Proteomes" id="UP000656042"/>
    </source>
</evidence>
<dbReference type="Proteomes" id="UP000656042">
    <property type="component" value="Unassembled WGS sequence"/>
</dbReference>
<reference evidence="1" key="1">
    <citation type="journal article" date="2014" name="Int. J. Syst. Evol. Microbiol.">
        <title>Complete genome sequence of Corynebacterium casei LMG S-19264T (=DSM 44701T), isolated from a smear-ripened cheese.</title>
        <authorList>
            <consortium name="US DOE Joint Genome Institute (JGI-PGF)"/>
            <person name="Walter F."/>
            <person name="Albersmeier A."/>
            <person name="Kalinowski J."/>
            <person name="Ruckert C."/>
        </authorList>
    </citation>
    <scope>NUCLEOTIDE SEQUENCE</scope>
    <source>
        <strain evidence="1">CGMCC 4.7299</strain>
    </source>
</reference>
<name>A0A8J3FR73_9ACTN</name>
<reference evidence="1" key="2">
    <citation type="submission" date="2020-09" db="EMBL/GenBank/DDBJ databases">
        <authorList>
            <person name="Sun Q."/>
            <person name="Zhou Y."/>
        </authorList>
    </citation>
    <scope>NUCLEOTIDE SEQUENCE</scope>
    <source>
        <strain evidence="1">CGMCC 4.7299</strain>
    </source>
</reference>
<keyword evidence="2" id="KW-1185">Reference proteome</keyword>
<proteinExistence type="predicted"/>
<gene>
    <name evidence="1" type="ORF">GCM10012284_43450</name>
</gene>
<comment type="caution">
    <text evidence="1">The sequence shown here is derived from an EMBL/GenBank/DDBJ whole genome shotgun (WGS) entry which is preliminary data.</text>
</comment>
<protein>
    <submittedName>
        <fullName evidence="1">Uncharacterized protein</fullName>
    </submittedName>
</protein>
<evidence type="ECO:0000313" key="1">
    <source>
        <dbReference type="EMBL" id="GGL04068.1"/>
    </source>
</evidence>
<organism evidence="1 2">
    <name type="scientific">Mangrovihabitans endophyticus</name>
    <dbReference type="NCBI Taxonomy" id="1751298"/>
    <lineage>
        <taxon>Bacteria</taxon>
        <taxon>Bacillati</taxon>
        <taxon>Actinomycetota</taxon>
        <taxon>Actinomycetes</taxon>
        <taxon>Micromonosporales</taxon>
        <taxon>Micromonosporaceae</taxon>
        <taxon>Mangrovihabitans</taxon>
    </lineage>
</organism>
<dbReference type="AlphaFoldDB" id="A0A8J3FR73"/>
<sequence>MPWRNWSDDDELLRDIGDAARPGPHEQQVIDAGRAVFAFHGAALDRDLAALLYDSRLDGLAAVRGPVSGAPRSLVFGLGDLRVEVELSDEGIEGQLIPPGPGTVRLLDATGPVAETSADDVGCFALPQRDGPIRIECVVDGRRLATEWIAA</sequence>
<dbReference type="RefSeq" id="WP_189081109.1">
    <property type="nucleotide sequence ID" value="NZ_BMMX01000022.1"/>
</dbReference>
<dbReference type="EMBL" id="BMMX01000022">
    <property type="protein sequence ID" value="GGL04068.1"/>
    <property type="molecule type" value="Genomic_DNA"/>
</dbReference>